<dbReference type="PROSITE" id="PS00223">
    <property type="entry name" value="ANNEXIN_1"/>
    <property type="match status" value="1"/>
</dbReference>
<dbReference type="PRINTS" id="PR00196">
    <property type="entry name" value="ANNEXIN"/>
</dbReference>
<dbReference type="GO" id="GO:0005634">
    <property type="term" value="C:nucleus"/>
    <property type="evidence" value="ECO:0007669"/>
    <property type="project" value="TreeGrafter"/>
</dbReference>
<feature type="compositionally biased region" description="Low complexity" evidence="5">
    <location>
        <begin position="68"/>
        <end position="88"/>
    </location>
</feature>
<name>A0A8X7NG85_9BASI</name>
<sequence length="445" mass="47753">MSYNPYGAPPPGGYPQQPQQYGVPGYAPPPGAPGGYPAPPGNPYGAPPQQHQPYPPQHQPYPPPPQQQQPYGYNQPPQGYGQPPQGYHQPPPGPPQQQAYGGGGGYGGPTPGGPTLYLGVPVAPLASHGPPQPAPGFDAHTAVEKIRKATKGFGTDESGLINAIAPLDSWQADTVRHAFKASTGKDVVAVIEKETSGYFEWTLRAKILGAVGFDAWLVKNATSGAGTNESILNEVLLGRSAQDMWLLKQAYQQTYGKSLERTVEDDLSFKTKRLFSMAMQGNVPPDSVPVDQRLVEADVQTLNKGARGMGTDEIAISGVLVNRNAAHLAAVCLRYEQVHRTKVSKMILSEFSGHMEDALLQIVLAAEGDGRGIERDAKLLEAAMAGMGTKDELLITRVVRASWNRARFEEVKRCYAAKHHKKGLANRVEGEISGDYKKALVAIIG</sequence>
<proteinExistence type="inferred from homology"/>
<dbReference type="InterPro" id="IPR001464">
    <property type="entry name" value="Annexin"/>
</dbReference>
<dbReference type="PANTHER" id="PTHR10502">
    <property type="entry name" value="ANNEXIN"/>
    <property type="match status" value="1"/>
</dbReference>
<dbReference type="Proteomes" id="UP000078113">
    <property type="component" value="Unassembled WGS sequence"/>
</dbReference>
<keyword evidence="2 4" id="KW-0677">Repeat</keyword>
<dbReference type="Gene3D" id="1.10.220.10">
    <property type="entry name" value="Annexin"/>
    <property type="match status" value="4"/>
</dbReference>
<dbReference type="EMBL" id="LWDG02000006">
    <property type="protein sequence ID" value="KAE8271974.1"/>
    <property type="molecule type" value="Genomic_DNA"/>
</dbReference>
<comment type="domain">
    <text evidence="4">A pair of annexin repeats may form one binding site for calcium and phospholipid.</text>
</comment>
<feature type="compositionally biased region" description="Low complexity" evidence="5">
    <location>
        <begin position="14"/>
        <end position="25"/>
    </location>
</feature>
<dbReference type="GO" id="GO:0005886">
    <property type="term" value="C:plasma membrane"/>
    <property type="evidence" value="ECO:0007669"/>
    <property type="project" value="TreeGrafter"/>
</dbReference>
<dbReference type="PROSITE" id="PS51897">
    <property type="entry name" value="ANNEXIN_2"/>
    <property type="match status" value="4"/>
</dbReference>
<dbReference type="GO" id="GO:0005737">
    <property type="term" value="C:cytoplasm"/>
    <property type="evidence" value="ECO:0007669"/>
    <property type="project" value="TreeGrafter"/>
</dbReference>
<evidence type="ECO:0000313" key="6">
    <source>
        <dbReference type="EMBL" id="KAE8271974.1"/>
    </source>
</evidence>
<dbReference type="GO" id="GO:0012506">
    <property type="term" value="C:vesicle membrane"/>
    <property type="evidence" value="ECO:0007669"/>
    <property type="project" value="TreeGrafter"/>
</dbReference>
<keyword evidence="4" id="KW-0111">Calcium/phospholipid-binding</keyword>
<evidence type="ECO:0000256" key="2">
    <source>
        <dbReference type="ARBA" id="ARBA00022737"/>
    </source>
</evidence>
<dbReference type="SMART" id="SM00335">
    <property type="entry name" value="ANX"/>
    <property type="match status" value="4"/>
</dbReference>
<keyword evidence="3 4" id="KW-0041">Annexin</keyword>
<dbReference type="InterPro" id="IPR037104">
    <property type="entry name" value="Annexin_sf"/>
</dbReference>
<evidence type="ECO:0000256" key="5">
    <source>
        <dbReference type="SAM" id="MobiDB-lite"/>
    </source>
</evidence>
<feature type="compositionally biased region" description="Gly residues" evidence="5">
    <location>
        <begin position="100"/>
        <end position="110"/>
    </location>
</feature>
<comment type="caution">
    <text evidence="6">The sequence shown here is derived from an EMBL/GenBank/DDBJ whole genome shotgun (WGS) entry which is preliminary data.</text>
</comment>
<dbReference type="InterPro" id="IPR018502">
    <property type="entry name" value="Annexin_repeat"/>
</dbReference>
<dbReference type="GO" id="GO:0005544">
    <property type="term" value="F:calcium-dependent phospholipid binding"/>
    <property type="evidence" value="ECO:0007669"/>
    <property type="project" value="UniProtKB-KW"/>
</dbReference>
<gene>
    <name evidence="6" type="ORF">A4X09_0g366</name>
</gene>
<evidence type="ECO:0000256" key="4">
    <source>
        <dbReference type="RuleBase" id="RU003540"/>
    </source>
</evidence>
<organism evidence="6 7">
    <name type="scientific">Tilletia walkeri</name>
    <dbReference type="NCBI Taxonomy" id="117179"/>
    <lineage>
        <taxon>Eukaryota</taxon>
        <taxon>Fungi</taxon>
        <taxon>Dikarya</taxon>
        <taxon>Basidiomycota</taxon>
        <taxon>Ustilaginomycotina</taxon>
        <taxon>Exobasidiomycetes</taxon>
        <taxon>Tilletiales</taxon>
        <taxon>Tilletiaceae</taxon>
        <taxon>Tilletia</taxon>
    </lineage>
</organism>
<dbReference type="PANTHER" id="PTHR10502:SF102">
    <property type="entry name" value="ANNEXIN B11"/>
    <property type="match status" value="1"/>
</dbReference>
<accession>A0A8X7NG85</accession>
<comment type="similarity">
    <text evidence="1 4">Belongs to the annexin family.</text>
</comment>
<feature type="compositionally biased region" description="Pro residues" evidence="5">
    <location>
        <begin position="26"/>
        <end position="46"/>
    </location>
</feature>
<dbReference type="SUPFAM" id="SSF47874">
    <property type="entry name" value="Annexin"/>
    <property type="match status" value="1"/>
</dbReference>
<evidence type="ECO:0000313" key="7">
    <source>
        <dbReference type="Proteomes" id="UP000078113"/>
    </source>
</evidence>
<dbReference type="GO" id="GO:0001786">
    <property type="term" value="F:phosphatidylserine binding"/>
    <property type="evidence" value="ECO:0007669"/>
    <property type="project" value="TreeGrafter"/>
</dbReference>
<dbReference type="GO" id="GO:0005509">
    <property type="term" value="F:calcium ion binding"/>
    <property type="evidence" value="ECO:0007669"/>
    <property type="project" value="InterPro"/>
</dbReference>
<feature type="region of interest" description="Disordered" evidence="5">
    <location>
        <begin position="1"/>
        <end position="115"/>
    </location>
</feature>
<dbReference type="AlphaFoldDB" id="A0A8X7NG85"/>
<evidence type="ECO:0000256" key="3">
    <source>
        <dbReference type="ARBA" id="ARBA00023216"/>
    </source>
</evidence>
<dbReference type="InterPro" id="IPR018252">
    <property type="entry name" value="Annexin_repeat_CS"/>
</dbReference>
<reference evidence="6" key="1">
    <citation type="submission" date="2016-04" db="EMBL/GenBank/DDBJ databases">
        <authorList>
            <person name="Nguyen H.D."/>
            <person name="Samba Siva P."/>
            <person name="Cullis J."/>
            <person name="Levesque C.A."/>
            <person name="Hambleton S."/>
        </authorList>
    </citation>
    <scope>NUCLEOTIDE SEQUENCE</scope>
    <source>
        <strain evidence="6">DAOMC 236422</strain>
    </source>
</reference>
<dbReference type="Pfam" id="PF00191">
    <property type="entry name" value="Annexin"/>
    <property type="match status" value="4"/>
</dbReference>
<evidence type="ECO:0000256" key="1">
    <source>
        <dbReference type="ARBA" id="ARBA00007831"/>
    </source>
</evidence>
<protein>
    <recommendedName>
        <fullName evidence="4">Annexin</fullName>
    </recommendedName>
</protein>
<feature type="compositionally biased region" description="Pro residues" evidence="5">
    <location>
        <begin position="53"/>
        <end position="67"/>
    </location>
</feature>
<keyword evidence="7" id="KW-1185">Reference proteome</keyword>
<reference evidence="6" key="2">
    <citation type="journal article" date="2019" name="IMA Fungus">
        <title>Genome sequencing and comparison of five Tilletia species to identify candidate genes for the detection of regulated species infecting wheat.</title>
        <authorList>
            <person name="Nguyen H.D.T."/>
            <person name="Sultana T."/>
            <person name="Kesanakurti P."/>
            <person name="Hambleton S."/>
        </authorList>
    </citation>
    <scope>NUCLEOTIDE SEQUENCE</scope>
    <source>
        <strain evidence="6">DAOMC 236422</strain>
    </source>
</reference>
<keyword evidence="4" id="KW-0106">Calcium</keyword>